<protein>
    <submittedName>
        <fullName evidence="1">Uncharacterized protein</fullName>
    </submittedName>
</protein>
<dbReference type="KEGG" id="nfl:COO91_06846"/>
<keyword evidence="2" id="KW-1185">Reference proteome</keyword>
<dbReference type="AlphaFoldDB" id="A0A2K8SZF0"/>
<sequence>MVDDETISLTAMSNKLALRSQLDELRIAWQESQPARSEGGSLALSGFEYQFLLMLLKIIHQWKEASDAERQNLNTAHSVITEAISDITESGEFVTLTQAKRTLSDSAITPLLSLSENFCHF</sequence>
<dbReference type="Proteomes" id="UP000232003">
    <property type="component" value="Chromosome"/>
</dbReference>
<name>A0A2K8SZF0_9NOSO</name>
<evidence type="ECO:0000313" key="1">
    <source>
        <dbReference type="EMBL" id="AUB40817.1"/>
    </source>
</evidence>
<organism evidence="1 2">
    <name type="scientific">Nostoc flagelliforme CCNUN1</name>
    <dbReference type="NCBI Taxonomy" id="2038116"/>
    <lineage>
        <taxon>Bacteria</taxon>
        <taxon>Bacillati</taxon>
        <taxon>Cyanobacteriota</taxon>
        <taxon>Cyanophyceae</taxon>
        <taxon>Nostocales</taxon>
        <taxon>Nostocaceae</taxon>
        <taxon>Nostoc</taxon>
    </lineage>
</organism>
<proteinExistence type="predicted"/>
<dbReference type="EMBL" id="CP024785">
    <property type="protein sequence ID" value="AUB40817.1"/>
    <property type="molecule type" value="Genomic_DNA"/>
</dbReference>
<evidence type="ECO:0000313" key="2">
    <source>
        <dbReference type="Proteomes" id="UP000232003"/>
    </source>
</evidence>
<reference evidence="1 2" key="1">
    <citation type="submission" date="2017-11" db="EMBL/GenBank/DDBJ databases">
        <title>Complete genome of a free-living desiccation-tolerant cyanobacterium and its photosynthetic adaptation to extreme terrestrial habitat.</title>
        <authorList>
            <person name="Shang J."/>
        </authorList>
    </citation>
    <scope>NUCLEOTIDE SEQUENCE [LARGE SCALE GENOMIC DNA]</scope>
    <source>
        <strain evidence="1 2">CCNUN1</strain>
    </source>
</reference>
<accession>A0A2K8SZF0</accession>
<gene>
    <name evidence="1" type="ORF">COO91_06846</name>
</gene>